<dbReference type="PANTHER" id="PTHR11102:SF160">
    <property type="entry name" value="ERAD-ASSOCIATED E3 UBIQUITIN-PROTEIN LIGASE COMPONENT HRD3"/>
    <property type="match status" value="1"/>
</dbReference>
<sequence>MDALALLQRRVKANHPMALWRLGTIYLSGDLGLGKNIPRALELLHRAAEVGSRHAHDKLGQVYYNPNYGIKQDIPRALRHWTDAAEQGHPNSRYYLGIHDGNKKRWGRALAHFMIASKMGDKHSLKMIKNMCKQNFCSRMEYAEALRGFQLADDEMHNKQREDGQAFAKVFLSGLLPRY</sequence>
<proteinExistence type="inferred from homology"/>
<comment type="caution">
    <text evidence="2">The sequence shown here is derived from an EMBL/GenBank/DDBJ whole genome shotgun (WGS) entry which is preliminary data.</text>
</comment>
<dbReference type="Gene3D" id="1.25.40.10">
    <property type="entry name" value="Tetratricopeptide repeat domain"/>
    <property type="match status" value="1"/>
</dbReference>
<organism evidence="2 3">
    <name type="scientific">Thalassiosira oceanica</name>
    <name type="common">Marine diatom</name>
    <dbReference type="NCBI Taxonomy" id="159749"/>
    <lineage>
        <taxon>Eukaryota</taxon>
        <taxon>Sar</taxon>
        <taxon>Stramenopiles</taxon>
        <taxon>Ochrophyta</taxon>
        <taxon>Bacillariophyta</taxon>
        <taxon>Coscinodiscophyceae</taxon>
        <taxon>Thalassiosirophycidae</taxon>
        <taxon>Thalassiosirales</taxon>
        <taxon>Thalassiosiraceae</taxon>
        <taxon>Thalassiosira</taxon>
    </lineage>
</organism>
<dbReference type="OrthoDB" id="272077at2759"/>
<name>K0T2G0_THAOC</name>
<dbReference type="InterPro" id="IPR006597">
    <property type="entry name" value="Sel1-like"/>
</dbReference>
<dbReference type="SUPFAM" id="SSF81901">
    <property type="entry name" value="HCP-like"/>
    <property type="match status" value="1"/>
</dbReference>
<evidence type="ECO:0000313" key="2">
    <source>
        <dbReference type="EMBL" id="EJK67476.1"/>
    </source>
</evidence>
<accession>K0T2G0</accession>
<keyword evidence="3" id="KW-1185">Reference proteome</keyword>
<protein>
    <submittedName>
        <fullName evidence="2">Uncharacterized protein</fullName>
    </submittedName>
</protein>
<dbReference type="InterPro" id="IPR050767">
    <property type="entry name" value="Sel1_AlgK"/>
</dbReference>
<evidence type="ECO:0000256" key="1">
    <source>
        <dbReference type="ARBA" id="ARBA00038101"/>
    </source>
</evidence>
<evidence type="ECO:0000313" key="3">
    <source>
        <dbReference type="Proteomes" id="UP000266841"/>
    </source>
</evidence>
<dbReference type="PANTHER" id="PTHR11102">
    <property type="entry name" value="SEL-1-LIKE PROTEIN"/>
    <property type="match status" value="1"/>
</dbReference>
<dbReference type="Pfam" id="PF08238">
    <property type="entry name" value="Sel1"/>
    <property type="match status" value="2"/>
</dbReference>
<reference evidence="2 3" key="1">
    <citation type="journal article" date="2012" name="Genome Biol.">
        <title>Genome and low-iron response of an oceanic diatom adapted to chronic iron limitation.</title>
        <authorList>
            <person name="Lommer M."/>
            <person name="Specht M."/>
            <person name="Roy A.S."/>
            <person name="Kraemer L."/>
            <person name="Andreson R."/>
            <person name="Gutowska M.A."/>
            <person name="Wolf J."/>
            <person name="Bergner S.V."/>
            <person name="Schilhabel M.B."/>
            <person name="Klostermeier U.C."/>
            <person name="Beiko R.G."/>
            <person name="Rosenstiel P."/>
            <person name="Hippler M."/>
            <person name="Laroche J."/>
        </authorList>
    </citation>
    <scope>NUCLEOTIDE SEQUENCE [LARGE SCALE GENOMIC DNA]</scope>
    <source>
        <strain evidence="2 3">CCMP1005</strain>
    </source>
</reference>
<dbReference type="InterPro" id="IPR011990">
    <property type="entry name" value="TPR-like_helical_dom_sf"/>
</dbReference>
<dbReference type="AlphaFoldDB" id="K0T2G0"/>
<dbReference type="SMART" id="SM00671">
    <property type="entry name" value="SEL1"/>
    <property type="match status" value="2"/>
</dbReference>
<comment type="similarity">
    <text evidence="1">Belongs to the sel-1 family.</text>
</comment>
<dbReference type="EMBL" id="AGNL01013034">
    <property type="protein sequence ID" value="EJK67476.1"/>
    <property type="molecule type" value="Genomic_DNA"/>
</dbReference>
<dbReference type="Proteomes" id="UP000266841">
    <property type="component" value="Unassembled WGS sequence"/>
</dbReference>
<gene>
    <name evidence="2" type="ORF">THAOC_11482</name>
</gene>